<proteinExistence type="predicted"/>
<organism evidence="1">
    <name type="scientific">viral metagenome</name>
    <dbReference type="NCBI Taxonomy" id="1070528"/>
    <lineage>
        <taxon>unclassified sequences</taxon>
        <taxon>metagenomes</taxon>
        <taxon>organismal metagenomes</taxon>
    </lineage>
</organism>
<reference evidence="1" key="1">
    <citation type="submission" date="2020-03" db="EMBL/GenBank/DDBJ databases">
        <title>The deep terrestrial virosphere.</title>
        <authorList>
            <person name="Holmfeldt K."/>
            <person name="Nilsson E."/>
            <person name="Simone D."/>
            <person name="Lopez-Fernandez M."/>
            <person name="Wu X."/>
            <person name="de Brujin I."/>
            <person name="Lundin D."/>
            <person name="Andersson A."/>
            <person name="Bertilsson S."/>
            <person name="Dopson M."/>
        </authorList>
    </citation>
    <scope>NUCLEOTIDE SEQUENCE</scope>
    <source>
        <strain evidence="1">TM448A01366</strain>
    </source>
</reference>
<evidence type="ECO:0000313" key="1">
    <source>
        <dbReference type="EMBL" id="QJA49474.1"/>
    </source>
</evidence>
<gene>
    <name evidence="1" type="ORF">TM448A01366_0020</name>
</gene>
<dbReference type="AlphaFoldDB" id="A0A6H1ZPH7"/>
<name>A0A6H1ZPH7_9ZZZZ</name>
<dbReference type="EMBL" id="MT144138">
    <property type="protein sequence ID" value="QJA49474.1"/>
    <property type="molecule type" value="Genomic_DNA"/>
</dbReference>
<accession>A0A6H1ZPH7</accession>
<dbReference type="Pfam" id="PF23992">
    <property type="entry name" value="Pam3_gp32"/>
    <property type="match status" value="1"/>
</dbReference>
<sequence>MAKVYIVNKGAHDHSDAERFGTLEYLSEGSINRYSTNSMFREFYPKLLESGPEDYILPTGLTIMSNIACAIFACLHRRLNLLIYKASRTGGPGRYVQRSMIFRLEGKEGEKDDS</sequence>
<protein>
    <submittedName>
        <fullName evidence="1">Uncharacterized protein</fullName>
    </submittedName>
</protein>
<dbReference type="InterPro" id="IPR057116">
    <property type="entry name" value="Pam3_gp32"/>
</dbReference>